<dbReference type="GO" id="GO:0006629">
    <property type="term" value="P:lipid metabolic process"/>
    <property type="evidence" value="ECO:0007669"/>
    <property type="project" value="UniProtKB-KW"/>
</dbReference>
<evidence type="ECO:0000256" key="20">
    <source>
        <dbReference type="ARBA" id="ARBA00083099"/>
    </source>
</evidence>
<dbReference type="Proteomes" id="UP000694542">
    <property type="component" value="Chromosome 9"/>
</dbReference>
<evidence type="ECO:0000256" key="8">
    <source>
        <dbReference type="ARBA" id="ARBA00022801"/>
    </source>
</evidence>
<keyword evidence="5" id="KW-0812">Transmembrane</keyword>
<evidence type="ECO:0000256" key="7">
    <source>
        <dbReference type="ARBA" id="ARBA00022729"/>
    </source>
</evidence>
<keyword evidence="13" id="KW-0325">Glycoprotein</keyword>
<keyword evidence="7" id="KW-0732">Signal</keyword>
<reference evidence="22" key="2">
    <citation type="submission" date="2025-08" db="UniProtKB">
        <authorList>
            <consortium name="Ensembl"/>
        </authorList>
    </citation>
    <scope>IDENTIFICATION</scope>
</reference>
<keyword evidence="9" id="KW-0862">Zinc</keyword>
<dbReference type="Ensembl" id="ENSCAFT00040005392.1">
    <property type="protein sequence ID" value="ENSCAFP00040004635.1"/>
    <property type="gene ID" value="ENSCAFG00040002833.1"/>
</dbReference>
<evidence type="ECO:0000256" key="4">
    <source>
        <dbReference type="ARBA" id="ARBA00022475"/>
    </source>
</evidence>
<dbReference type="PANTHER" id="PTHR10151:SF63">
    <property type="entry name" value="ECTONUCLEOTIDE PYROPHOSPHATASE_PHOSPHODIESTERASE FAMILY MEMBER 7"/>
    <property type="match status" value="1"/>
</dbReference>
<comment type="catalytic activity">
    <reaction evidence="15">
        <text>1-hexadecanoyl-sn-glycero-3-phosphocholine + H2O = 1-hexadecanoyl-sn-glycerol + phosphocholine + H(+)</text>
        <dbReference type="Rhea" id="RHEA:41119"/>
        <dbReference type="ChEBI" id="CHEBI:15377"/>
        <dbReference type="ChEBI" id="CHEBI:15378"/>
        <dbReference type="ChEBI" id="CHEBI:72998"/>
        <dbReference type="ChEBI" id="CHEBI:75542"/>
        <dbReference type="ChEBI" id="CHEBI:295975"/>
    </reaction>
    <physiologicalReaction direction="left-to-right" evidence="15">
        <dbReference type="Rhea" id="RHEA:41120"/>
    </physiologicalReaction>
</comment>
<dbReference type="SUPFAM" id="SSF53649">
    <property type="entry name" value="Alkaline phosphatase-like"/>
    <property type="match status" value="1"/>
</dbReference>
<keyword evidence="4" id="KW-1003">Cell membrane</keyword>
<comment type="cofactor">
    <cofactor evidence="1">
        <name>Zn(2+)</name>
        <dbReference type="ChEBI" id="CHEBI:29105"/>
    </cofactor>
</comment>
<reference evidence="22" key="1">
    <citation type="submission" date="2018-10" db="EMBL/GenBank/DDBJ databases">
        <title>De novo assembly of a Great Dane genome.</title>
        <authorList>
            <person name="Kidd J.M."/>
            <person name="Pendleton A.L."/>
            <person name="Shen F."/>
            <person name="Emery S."/>
        </authorList>
    </citation>
    <scope>NUCLEOTIDE SEQUENCE [LARGE SCALE GENOMIC DNA]</scope>
    <source>
        <strain evidence="22">Great Dane</strain>
    </source>
</reference>
<evidence type="ECO:0000256" key="15">
    <source>
        <dbReference type="ARBA" id="ARBA00048209"/>
    </source>
</evidence>
<dbReference type="PANTHER" id="PTHR10151">
    <property type="entry name" value="ECTONUCLEOTIDE PYROPHOSPHATASE/PHOSPHODIESTERASE"/>
    <property type="match status" value="1"/>
</dbReference>
<dbReference type="GO" id="GO:0004767">
    <property type="term" value="F:sphingomyelin phosphodiesterase activity"/>
    <property type="evidence" value="ECO:0007669"/>
    <property type="project" value="UniProtKB-EC"/>
</dbReference>
<proteinExistence type="predicted"/>
<dbReference type="GO" id="GO:0005886">
    <property type="term" value="C:plasma membrane"/>
    <property type="evidence" value="ECO:0007669"/>
    <property type="project" value="UniProtKB-SubCell"/>
</dbReference>
<dbReference type="Pfam" id="PF01663">
    <property type="entry name" value="Phosphodiest"/>
    <property type="match status" value="1"/>
</dbReference>
<dbReference type="OrthoDB" id="415411at2759"/>
<organism evidence="22 23">
    <name type="scientific">Canis lupus familiaris</name>
    <name type="common">Dog</name>
    <name type="synonym">Canis familiaris</name>
    <dbReference type="NCBI Taxonomy" id="9615"/>
    <lineage>
        <taxon>Eukaryota</taxon>
        <taxon>Metazoa</taxon>
        <taxon>Chordata</taxon>
        <taxon>Craniata</taxon>
        <taxon>Vertebrata</taxon>
        <taxon>Euteleostomi</taxon>
        <taxon>Mammalia</taxon>
        <taxon>Eutheria</taxon>
        <taxon>Laurasiatheria</taxon>
        <taxon>Carnivora</taxon>
        <taxon>Caniformia</taxon>
        <taxon>Canidae</taxon>
        <taxon>Canis</taxon>
    </lineage>
</organism>
<comment type="catalytic activity">
    <reaction evidence="14">
        <text>a sphingomyelin + H2O = phosphocholine + an N-acylsphing-4-enine + H(+)</text>
        <dbReference type="Rhea" id="RHEA:19253"/>
        <dbReference type="ChEBI" id="CHEBI:15377"/>
        <dbReference type="ChEBI" id="CHEBI:15378"/>
        <dbReference type="ChEBI" id="CHEBI:17636"/>
        <dbReference type="ChEBI" id="CHEBI:52639"/>
        <dbReference type="ChEBI" id="CHEBI:295975"/>
        <dbReference type="EC" id="3.1.4.12"/>
    </reaction>
    <physiologicalReaction direction="left-to-right" evidence="14">
        <dbReference type="Rhea" id="RHEA:19254"/>
    </physiologicalReaction>
</comment>
<keyword evidence="11" id="KW-0443">Lipid metabolism</keyword>
<dbReference type="Gene3D" id="3.30.1360.180">
    <property type="match status" value="1"/>
</dbReference>
<dbReference type="FunFam" id="3.40.720.10:FF:000048">
    <property type="entry name" value="ectonucleotide pyrophosphatase/phosphodiesterase family member 7"/>
    <property type="match status" value="1"/>
</dbReference>
<dbReference type="CDD" id="cd16018">
    <property type="entry name" value="Enpp"/>
    <property type="match status" value="1"/>
</dbReference>
<feature type="region of interest" description="Disordered" evidence="21">
    <location>
        <begin position="1"/>
        <end position="59"/>
    </location>
</feature>
<evidence type="ECO:0000256" key="19">
    <source>
        <dbReference type="ARBA" id="ARBA00078976"/>
    </source>
</evidence>
<evidence type="ECO:0000256" key="17">
    <source>
        <dbReference type="ARBA" id="ARBA00052171"/>
    </source>
</evidence>
<dbReference type="GO" id="GO:0046872">
    <property type="term" value="F:metal ion binding"/>
    <property type="evidence" value="ECO:0007669"/>
    <property type="project" value="UniProtKB-KW"/>
</dbReference>
<evidence type="ECO:0000313" key="23">
    <source>
        <dbReference type="Proteomes" id="UP000694542"/>
    </source>
</evidence>
<feature type="region of interest" description="Disordered" evidence="21">
    <location>
        <begin position="449"/>
        <end position="565"/>
    </location>
</feature>
<dbReference type="AlphaFoldDB" id="A0A8C0PVD7"/>
<evidence type="ECO:0000256" key="9">
    <source>
        <dbReference type="ARBA" id="ARBA00022833"/>
    </source>
</evidence>
<evidence type="ECO:0000256" key="18">
    <source>
        <dbReference type="ARBA" id="ARBA00074882"/>
    </source>
</evidence>
<comment type="catalytic activity">
    <reaction evidence="17">
        <text>a 1-O-alkyl-2-acetyl-sn-glycero-3-phosphocholine + H2O = a 1-O-alkyl-2-acetyl-sn-glycerol + phosphocholine + H(+)</text>
        <dbReference type="Rhea" id="RHEA:63380"/>
        <dbReference type="ChEBI" id="CHEBI:15377"/>
        <dbReference type="ChEBI" id="CHEBI:15378"/>
        <dbReference type="ChEBI" id="CHEBI:16291"/>
        <dbReference type="ChEBI" id="CHEBI:36707"/>
        <dbReference type="ChEBI" id="CHEBI:295975"/>
    </reaction>
    <physiologicalReaction direction="left-to-right" evidence="17">
        <dbReference type="Rhea" id="RHEA:63381"/>
    </physiologicalReaction>
</comment>
<evidence type="ECO:0000256" key="2">
    <source>
        <dbReference type="ARBA" id="ARBA00004251"/>
    </source>
</evidence>
<dbReference type="Gene3D" id="3.40.720.10">
    <property type="entry name" value="Alkaline Phosphatase, subunit A"/>
    <property type="match status" value="1"/>
</dbReference>
<accession>A0A8C0PVD7</accession>
<comment type="catalytic activity">
    <reaction evidence="16">
        <text>1-O-octadecyl-2-acetyl-sn-glycero-3-phosphocholine + H2O = 1-O-octadecyl-2-acetyl-sn-glycerol + phosphocholine + H(+)</text>
        <dbReference type="Rhea" id="RHEA:63384"/>
        <dbReference type="ChEBI" id="CHEBI:15377"/>
        <dbReference type="ChEBI" id="CHEBI:15378"/>
        <dbReference type="ChEBI" id="CHEBI:52450"/>
        <dbReference type="ChEBI" id="CHEBI:147296"/>
        <dbReference type="ChEBI" id="CHEBI:295975"/>
    </reaction>
    <physiologicalReaction direction="left-to-right" evidence="16">
        <dbReference type="Rhea" id="RHEA:63385"/>
    </physiologicalReaction>
</comment>
<comment type="subcellular location">
    <subcellularLocation>
        <location evidence="2">Cell membrane</location>
        <topology evidence="2">Single-pass type I membrane protein</topology>
    </subcellularLocation>
</comment>
<keyword evidence="12" id="KW-0472">Membrane</keyword>
<evidence type="ECO:0000256" key="3">
    <source>
        <dbReference type="ARBA" id="ARBA00012369"/>
    </source>
</evidence>
<evidence type="ECO:0000256" key="14">
    <source>
        <dbReference type="ARBA" id="ARBA00047268"/>
    </source>
</evidence>
<evidence type="ECO:0000256" key="12">
    <source>
        <dbReference type="ARBA" id="ARBA00023136"/>
    </source>
</evidence>
<name>A0A8C0PVD7_CANLF</name>
<evidence type="ECO:0000256" key="6">
    <source>
        <dbReference type="ARBA" id="ARBA00022723"/>
    </source>
</evidence>
<keyword evidence="6" id="KW-0479">Metal-binding</keyword>
<protein>
    <recommendedName>
        <fullName evidence="18">Ectonucleotide pyrophosphatase/phosphodiesterase family member 7</fullName>
        <ecNumber evidence="3">3.1.4.12</ecNumber>
    </recommendedName>
    <alternativeName>
        <fullName evidence="20">Alkaline sphingomyelin phosphodiesterase</fullName>
    </alternativeName>
    <alternativeName>
        <fullName evidence="19">Intestinal alkaline sphingomyelinase</fullName>
    </alternativeName>
</protein>
<evidence type="ECO:0000256" key="5">
    <source>
        <dbReference type="ARBA" id="ARBA00022692"/>
    </source>
</evidence>
<dbReference type="InterPro" id="IPR017850">
    <property type="entry name" value="Alkaline_phosphatase_core_sf"/>
</dbReference>
<evidence type="ECO:0000313" key="22">
    <source>
        <dbReference type="Ensembl" id="ENSCAFP00040004635.1"/>
    </source>
</evidence>
<evidence type="ECO:0000256" key="13">
    <source>
        <dbReference type="ARBA" id="ARBA00023180"/>
    </source>
</evidence>
<feature type="compositionally biased region" description="Gly residues" evidence="21">
    <location>
        <begin position="44"/>
        <end position="55"/>
    </location>
</feature>
<feature type="compositionally biased region" description="Basic and acidic residues" evidence="21">
    <location>
        <begin position="539"/>
        <end position="554"/>
    </location>
</feature>
<evidence type="ECO:0000256" key="1">
    <source>
        <dbReference type="ARBA" id="ARBA00001947"/>
    </source>
</evidence>
<keyword evidence="8" id="KW-0378">Hydrolase</keyword>
<evidence type="ECO:0000256" key="11">
    <source>
        <dbReference type="ARBA" id="ARBA00023098"/>
    </source>
</evidence>
<evidence type="ECO:0000256" key="10">
    <source>
        <dbReference type="ARBA" id="ARBA00022989"/>
    </source>
</evidence>
<dbReference type="InterPro" id="IPR002591">
    <property type="entry name" value="Phosphodiest/P_Trfase"/>
</dbReference>
<evidence type="ECO:0000256" key="16">
    <source>
        <dbReference type="ARBA" id="ARBA00052035"/>
    </source>
</evidence>
<dbReference type="EC" id="3.1.4.12" evidence="3"/>
<sequence>MCEGWAGVAGTPRPGLLRRSRNHPGRLGVWKAHHGAPGGPPGPGSGRPPGSGAGAPVGRKGTRNKLLLVSFDGFRWNYDQDVHTPNLDAMALDGVKARYMTPAFVTMTSPCHFTLVTGKYIENHGVVHNMFYNTTSKVKLPYHATLGVQQWWDNGSLPIWITAQKQGLRTGSFFYPGGNVTYQGLAVTLSRKEGALHNYKDEVEWKANIDTVMKWFTEEGLDLVTLYFGEPDSTGHKYGPESQQRKDMVMQVDRTVGYLRDSIRRSGLEDSLNLIVTSDHGMSTVNKTAQDLVEFHKFPNFTFKDIEFELLDYGPNGMLLPKEGMLEKVYEAIKDAHPKLHVYKKESFPASLHYARNPRITPLLMYSDPGYVIHGRVNVQFNNGEHGFHNDVMDMKTIFRAVGPNFKRGLEVEPFESVHVYELMCKLLGIVPEANDGLLSTLLPMIQETSNRPVSTPPPTLQGTAADGQHPPHAPGNQQQDGQHPRRVCPPSKWPAPFGDGNAGGCDSSGQGRIMPTIQGPPLPGSLQKLPSHGLSLLDTDRRTGLVSSPDHRPQGPPSSSCSPSSVVRVLAIGTLPRFRSGKVGVGLLGGGCERRAGFRDPARDLRPMPVPTGRPLLLSGDEGCRVVAVRYGPCWGPLGLT</sequence>
<evidence type="ECO:0000256" key="21">
    <source>
        <dbReference type="SAM" id="MobiDB-lite"/>
    </source>
</evidence>
<keyword evidence="10" id="KW-1133">Transmembrane helix</keyword>